<reference evidence="2" key="1">
    <citation type="submission" date="2022-09" db="EMBL/GenBank/DDBJ databases">
        <title>Enrichment on poylsaccharides allowed isolation of novel metabolic and taxonomic groups of Haloarchaea.</title>
        <authorList>
            <person name="Sorokin D.Y."/>
            <person name="Elcheninov A.G."/>
            <person name="Khizhniak T.V."/>
            <person name="Kolganova T.V."/>
            <person name="Kublanov I.V."/>
        </authorList>
    </citation>
    <scope>NUCLEOTIDE SEQUENCE</scope>
    <source>
        <strain evidence="2">AArc-xg1-1</strain>
    </source>
</reference>
<accession>A0AAP2Z1G8</accession>
<feature type="transmembrane region" description="Helical" evidence="1">
    <location>
        <begin position="14"/>
        <end position="38"/>
    </location>
</feature>
<evidence type="ECO:0000313" key="3">
    <source>
        <dbReference type="Proteomes" id="UP001321018"/>
    </source>
</evidence>
<keyword evidence="1" id="KW-0472">Membrane</keyword>
<dbReference type="RefSeq" id="WP_338005333.1">
    <property type="nucleotide sequence ID" value="NZ_JAOPKA010000016.1"/>
</dbReference>
<gene>
    <name evidence="2" type="ORF">OB960_19195</name>
</gene>
<evidence type="ECO:0000256" key="1">
    <source>
        <dbReference type="SAM" id="Phobius"/>
    </source>
</evidence>
<feature type="transmembrane region" description="Helical" evidence="1">
    <location>
        <begin position="44"/>
        <end position="63"/>
    </location>
</feature>
<protein>
    <submittedName>
        <fullName evidence="2">Uncharacterized protein</fullName>
    </submittedName>
</protein>
<comment type="caution">
    <text evidence="2">The sequence shown here is derived from an EMBL/GenBank/DDBJ whole genome shotgun (WGS) entry which is preliminary data.</text>
</comment>
<proteinExistence type="predicted"/>
<keyword evidence="1" id="KW-0812">Transmembrane</keyword>
<dbReference type="AlphaFoldDB" id="A0AAP2Z1G8"/>
<organism evidence="2 3">
    <name type="scientific">Natronoglomus mannanivorans</name>
    <dbReference type="NCBI Taxonomy" id="2979990"/>
    <lineage>
        <taxon>Archaea</taxon>
        <taxon>Methanobacteriati</taxon>
        <taxon>Methanobacteriota</taxon>
        <taxon>Stenosarchaea group</taxon>
        <taxon>Halobacteria</taxon>
        <taxon>Halobacteriales</taxon>
        <taxon>Natrialbaceae</taxon>
        <taxon>Natronoglomus</taxon>
    </lineage>
</organism>
<sequence>MDVRLPNVRDPRSFYDVFATIGVSTVVMAVVLSIWHGTFVRLEMIVFIGIVFLWGAWAINNILDRSTRFRGRR</sequence>
<dbReference type="EMBL" id="JAOPKA010000016">
    <property type="protein sequence ID" value="MCU4743514.1"/>
    <property type="molecule type" value="Genomic_DNA"/>
</dbReference>
<evidence type="ECO:0000313" key="2">
    <source>
        <dbReference type="EMBL" id="MCU4743514.1"/>
    </source>
</evidence>
<keyword evidence="1" id="KW-1133">Transmembrane helix</keyword>
<name>A0AAP2Z1G8_9EURY</name>
<dbReference type="Proteomes" id="UP001321018">
    <property type="component" value="Unassembled WGS sequence"/>
</dbReference>